<sequence>MTHYFTKEDRQMQIQTNINKIHGNRKNNENHIKVSRLL</sequence>
<organism evidence="1">
    <name type="scientific">hydrothermal vent metagenome</name>
    <dbReference type="NCBI Taxonomy" id="652676"/>
    <lineage>
        <taxon>unclassified sequences</taxon>
        <taxon>metagenomes</taxon>
        <taxon>ecological metagenomes</taxon>
    </lineage>
</organism>
<accession>A0A1W1BNH4</accession>
<gene>
    <name evidence="1" type="ORF">MNB_SV-8-294</name>
</gene>
<proteinExistence type="predicted"/>
<reference evidence="1" key="1">
    <citation type="submission" date="2016-10" db="EMBL/GenBank/DDBJ databases">
        <authorList>
            <person name="de Groot N.N."/>
        </authorList>
    </citation>
    <scope>NUCLEOTIDE SEQUENCE</scope>
</reference>
<dbReference type="AlphaFoldDB" id="A0A1W1BNH4"/>
<name>A0A1W1BNH4_9ZZZZ</name>
<dbReference type="EMBL" id="FPHD01000028">
    <property type="protein sequence ID" value="SFV55042.1"/>
    <property type="molecule type" value="Genomic_DNA"/>
</dbReference>
<protein>
    <submittedName>
        <fullName evidence="1">Uncharacterized protein</fullName>
    </submittedName>
</protein>
<evidence type="ECO:0000313" key="1">
    <source>
        <dbReference type="EMBL" id="SFV55042.1"/>
    </source>
</evidence>